<proteinExistence type="predicted"/>
<gene>
    <name evidence="1" type="ORF">KY290_013636</name>
</gene>
<reference evidence="1 2" key="1">
    <citation type="journal article" date="2021" name="bioRxiv">
        <title>Chromosome-scale and haplotype-resolved genome assembly of a tetraploid potato cultivar.</title>
        <authorList>
            <person name="Sun H."/>
            <person name="Jiao W.-B."/>
            <person name="Krause K."/>
            <person name="Campoy J.A."/>
            <person name="Goel M."/>
            <person name="Folz-Donahue K."/>
            <person name="Kukat C."/>
            <person name="Huettel B."/>
            <person name="Schneeberger K."/>
        </authorList>
    </citation>
    <scope>NUCLEOTIDE SEQUENCE [LARGE SCALE GENOMIC DNA]</scope>
    <source>
        <strain evidence="1">SolTubOtavaFocal</strain>
        <tissue evidence="1">Leaves</tissue>
    </source>
</reference>
<dbReference type="EMBL" id="JAIVGD010000011">
    <property type="protein sequence ID" value="KAH0769655.1"/>
    <property type="molecule type" value="Genomic_DNA"/>
</dbReference>
<sequence length="89" mass="10184">MKVLILTQANCVNEILNDELMSDCKGDQVPMNASEFLNSDGTHLTNTTHNRRVLGSLQYISFTRPDIEYELNKLSQFIQAPYWTFTGKL</sequence>
<comment type="caution">
    <text evidence="1">The sequence shown here is derived from an EMBL/GenBank/DDBJ whole genome shotgun (WGS) entry which is preliminary data.</text>
</comment>
<name>A0ABQ7VMY7_SOLTU</name>
<evidence type="ECO:0000313" key="2">
    <source>
        <dbReference type="Proteomes" id="UP000826656"/>
    </source>
</evidence>
<protein>
    <submittedName>
        <fullName evidence="1">Uncharacterized protein</fullName>
    </submittedName>
</protein>
<organism evidence="1 2">
    <name type="scientific">Solanum tuberosum</name>
    <name type="common">Potato</name>
    <dbReference type="NCBI Taxonomy" id="4113"/>
    <lineage>
        <taxon>Eukaryota</taxon>
        <taxon>Viridiplantae</taxon>
        <taxon>Streptophyta</taxon>
        <taxon>Embryophyta</taxon>
        <taxon>Tracheophyta</taxon>
        <taxon>Spermatophyta</taxon>
        <taxon>Magnoliopsida</taxon>
        <taxon>eudicotyledons</taxon>
        <taxon>Gunneridae</taxon>
        <taxon>Pentapetalae</taxon>
        <taxon>asterids</taxon>
        <taxon>lamiids</taxon>
        <taxon>Solanales</taxon>
        <taxon>Solanaceae</taxon>
        <taxon>Solanoideae</taxon>
        <taxon>Solaneae</taxon>
        <taxon>Solanum</taxon>
    </lineage>
</organism>
<evidence type="ECO:0000313" key="1">
    <source>
        <dbReference type="EMBL" id="KAH0769655.1"/>
    </source>
</evidence>
<accession>A0ABQ7VMY7</accession>
<keyword evidence="2" id="KW-1185">Reference proteome</keyword>
<dbReference type="Proteomes" id="UP000826656">
    <property type="component" value="Unassembled WGS sequence"/>
</dbReference>